<accession>A0ABR2WVX2</accession>
<keyword evidence="3" id="KW-1185">Reference proteome</keyword>
<evidence type="ECO:0000256" key="1">
    <source>
        <dbReference type="SAM" id="SignalP"/>
    </source>
</evidence>
<protein>
    <submittedName>
        <fullName evidence="2">Uncharacterized protein</fullName>
    </submittedName>
</protein>
<evidence type="ECO:0000313" key="3">
    <source>
        <dbReference type="Proteomes" id="UP001479436"/>
    </source>
</evidence>
<organism evidence="2 3">
    <name type="scientific">Basidiobolus ranarum</name>
    <dbReference type="NCBI Taxonomy" id="34480"/>
    <lineage>
        <taxon>Eukaryota</taxon>
        <taxon>Fungi</taxon>
        <taxon>Fungi incertae sedis</taxon>
        <taxon>Zoopagomycota</taxon>
        <taxon>Entomophthoromycotina</taxon>
        <taxon>Basidiobolomycetes</taxon>
        <taxon>Basidiobolales</taxon>
        <taxon>Basidiobolaceae</taxon>
        <taxon>Basidiobolus</taxon>
    </lineage>
</organism>
<comment type="caution">
    <text evidence="2">The sequence shown here is derived from an EMBL/GenBank/DDBJ whole genome shotgun (WGS) entry which is preliminary data.</text>
</comment>
<feature type="signal peptide" evidence="1">
    <location>
        <begin position="1"/>
        <end position="19"/>
    </location>
</feature>
<keyword evidence="1" id="KW-0732">Signal</keyword>
<evidence type="ECO:0000313" key="2">
    <source>
        <dbReference type="EMBL" id="KAK9765633.1"/>
    </source>
</evidence>
<gene>
    <name evidence="2" type="ORF">K7432_005867</name>
</gene>
<proteinExistence type="predicted"/>
<name>A0ABR2WVX2_9FUNG</name>
<reference evidence="2 3" key="1">
    <citation type="submission" date="2023-04" db="EMBL/GenBank/DDBJ databases">
        <title>Genome of Basidiobolus ranarum AG-B5.</title>
        <authorList>
            <person name="Stajich J.E."/>
            <person name="Carter-House D."/>
            <person name="Gryganskyi A."/>
        </authorList>
    </citation>
    <scope>NUCLEOTIDE SEQUENCE [LARGE SCALE GENOMIC DNA]</scope>
    <source>
        <strain evidence="2 3">AG-B5</strain>
    </source>
</reference>
<sequence>MRLVFNITLGIFAVAVISAYPQAQDELESLRADEEHPYPGDWFSSTTTDEPLEAIDDTASTLNTTASHILARRNSNSDPAIAGIIIYCKTGTWGCDNESVPSRSYFCMMNKPQYSACTMDQICGEKARGIYGCIKKPPCIDNSMACTAHNVSPDYTACVNGQSVKQVCQAGVCIQDGTKIKCEPRKTTKKDTPTYSVKTGAFITRFGQPVTKTLSETVETVAVVETYDYTAVYETAVTYEAIETWEAIETEELVMTNVYTNVVLNTDIPTPTESTETRKSIVTESYNATHLHTGQHITTKQEVQLAYLILLAHTQQLSRPLKKLLYTNLPRLTSLLTYINTPNLTSRLILISQLTLIKTPESAIC</sequence>
<dbReference type="Proteomes" id="UP001479436">
    <property type="component" value="Unassembled WGS sequence"/>
</dbReference>
<dbReference type="EMBL" id="JASJQH010000243">
    <property type="protein sequence ID" value="KAK9765633.1"/>
    <property type="molecule type" value="Genomic_DNA"/>
</dbReference>
<feature type="chain" id="PRO_5046655723" evidence="1">
    <location>
        <begin position="20"/>
        <end position="365"/>
    </location>
</feature>